<dbReference type="OrthoDB" id="2058346at2"/>
<proteinExistence type="predicted"/>
<feature type="domain" description="PRD" evidence="4">
    <location>
        <begin position="709"/>
        <end position="812"/>
    </location>
</feature>
<dbReference type="SUPFAM" id="SSF52540">
    <property type="entry name" value="P-loop containing nucleoside triphosphate hydrolases"/>
    <property type="match status" value="1"/>
</dbReference>
<dbReference type="PANTHER" id="PTHR32071">
    <property type="entry name" value="TRANSCRIPTIONAL REGULATORY PROTEIN"/>
    <property type="match status" value="1"/>
</dbReference>
<evidence type="ECO:0000313" key="6">
    <source>
        <dbReference type="Proteomes" id="UP000284868"/>
    </source>
</evidence>
<dbReference type="InterPro" id="IPR027417">
    <property type="entry name" value="P-loop_NTPase"/>
</dbReference>
<dbReference type="Gene3D" id="1.10.1790.10">
    <property type="entry name" value="PRD domain"/>
    <property type="match status" value="2"/>
</dbReference>
<dbReference type="GO" id="GO:0005524">
    <property type="term" value="F:ATP binding"/>
    <property type="evidence" value="ECO:0007669"/>
    <property type="project" value="UniProtKB-KW"/>
</dbReference>
<accession>A0A415PA04</accession>
<dbReference type="Gene3D" id="3.40.50.300">
    <property type="entry name" value="P-loop containing nucleotide triphosphate hydrolases"/>
    <property type="match status" value="1"/>
</dbReference>
<gene>
    <name evidence="5" type="ORF">DWZ83_07085</name>
</gene>
<organism evidence="5 6">
    <name type="scientific">Amedibacillus dolichus</name>
    <dbReference type="NCBI Taxonomy" id="31971"/>
    <lineage>
        <taxon>Bacteria</taxon>
        <taxon>Bacillati</taxon>
        <taxon>Bacillota</taxon>
        <taxon>Erysipelotrichia</taxon>
        <taxon>Erysipelotrichales</taxon>
        <taxon>Erysipelotrichaceae</taxon>
        <taxon>Amedibacillus</taxon>
    </lineage>
</organism>
<name>A0A415PA04_9FIRM</name>
<evidence type="ECO:0000256" key="2">
    <source>
        <dbReference type="ARBA" id="ARBA00022840"/>
    </source>
</evidence>
<dbReference type="GO" id="GO:0006355">
    <property type="term" value="P:regulation of DNA-templated transcription"/>
    <property type="evidence" value="ECO:0007669"/>
    <property type="project" value="InterPro"/>
</dbReference>
<dbReference type="SUPFAM" id="SSF63520">
    <property type="entry name" value="PTS-regulatory domain, PRD"/>
    <property type="match status" value="2"/>
</dbReference>
<dbReference type="Gene3D" id="3.40.50.510">
    <property type="entry name" value="Phosphotransferase system, mannose-type IIA component"/>
    <property type="match status" value="1"/>
</dbReference>
<dbReference type="Pfam" id="PF00874">
    <property type="entry name" value="PRD"/>
    <property type="match status" value="2"/>
</dbReference>
<dbReference type="InterPro" id="IPR036634">
    <property type="entry name" value="PRD_sf"/>
</dbReference>
<comment type="caution">
    <text evidence="5">The sequence shown here is derived from an EMBL/GenBank/DDBJ whole genome shotgun (WGS) entry which is preliminary data.</text>
</comment>
<keyword evidence="1" id="KW-0547">Nucleotide-binding</keyword>
<dbReference type="PROSITE" id="PS50045">
    <property type="entry name" value="SIGMA54_INTERACT_4"/>
    <property type="match status" value="1"/>
</dbReference>
<sequence>MDKKEHIFQYIHKDTLSKLNKQEYKELGIDTLKISLDLKMDRANISRILNQLYNEGRLIKTSTRPVLYVDRSSLDNYLQDSFIPSIIPKNKELQDYLVNQSNPIKADSINSFHRYITNPRHSKMYEPIKKAKSAILYPNRLNILIFGERGSGRFQFAKSLANYAKEAQAIDPKSKPTIIECLNYNVTNEQSFLKLIFGEYNIKSNIYKRGVFQTTQNNIIIFNNIDNLPANALSALYNAILDKSFVPINSNKMIELKSLIVATSTSQAILDNIDIRRCFPMLIDIPNLHDRSIVEKIVIILQYLQDEATLIDKTIRISKDALSCFVMSEYKGNLAQLRSEIRQACAMGYQNYINENSFFINIEFDEISTSVLTNIFNINERINELNDTLNLFHNDYLFFSPYQQNSELLLLYDLNRAPNTEDISNVCLIDEELIKQCIADIDAASSIQLNSIRSVLLQKIYDLIYPIVKNHSICKNENLLYGLLHHISNETNRLALGQQSFTFSSLTSKIARKNDYEYANEINRIIQKEYDIELSDAEIDYIATYLYLSSQWIDKKYIQLLIVSSNKDIAKNYADYINSQYFKSYTSYLTFTPEQEDNQIAQSIVDKMHTIDRGKGVIIATDSPTISKINSLIAEQYQGEFTIITDMSVQKLVSIAEKIESLGVTIQSMNVFDDLKTTKSTSQNIVEPHAKNLLQDIQNKLLSESLIFLNPEKACQALFNILLNIINDLSIPYSDDLLIKFLFHTTFALERCIRKEPYTYPKARYLIKEHSKLFNVIDKNFKVINEIFAVQIPTSEIGFIIEIFLPYLNAPQ</sequence>
<dbReference type="InterPro" id="IPR002078">
    <property type="entry name" value="Sigma_54_int"/>
</dbReference>
<protein>
    <submittedName>
        <fullName evidence="5">PRD domain-containing protein</fullName>
    </submittedName>
</protein>
<evidence type="ECO:0000313" key="5">
    <source>
        <dbReference type="EMBL" id="RHM09553.1"/>
    </source>
</evidence>
<evidence type="ECO:0000256" key="1">
    <source>
        <dbReference type="ARBA" id="ARBA00022741"/>
    </source>
</evidence>
<keyword evidence="6" id="KW-1185">Reference proteome</keyword>
<dbReference type="RefSeq" id="WP_118365679.1">
    <property type="nucleotide sequence ID" value="NZ_QRPK01000035.1"/>
</dbReference>
<evidence type="ECO:0000259" key="4">
    <source>
        <dbReference type="PROSITE" id="PS51372"/>
    </source>
</evidence>
<reference evidence="5 6" key="1">
    <citation type="submission" date="2018-08" db="EMBL/GenBank/DDBJ databases">
        <title>A genome reference for cultivated species of the human gut microbiota.</title>
        <authorList>
            <person name="Zou Y."/>
            <person name="Xue W."/>
            <person name="Luo G."/>
        </authorList>
    </citation>
    <scope>NUCLEOTIDE SEQUENCE [LARGE SCALE GENOMIC DNA]</scope>
    <source>
        <strain evidence="5 6">AF35-6BH</strain>
    </source>
</reference>
<evidence type="ECO:0000259" key="3">
    <source>
        <dbReference type="PROSITE" id="PS50045"/>
    </source>
</evidence>
<dbReference type="GO" id="GO:0009401">
    <property type="term" value="P:phosphoenolpyruvate-dependent sugar phosphotransferase system"/>
    <property type="evidence" value="ECO:0007669"/>
    <property type="project" value="InterPro"/>
</dbReference>
<dbReference type="Proteomes" id="UP000284868">
    <property type="component" value="Unassembled WGS sequence"/>
</dbReference>
<keyword evidence="2" id="KW-0067">ATP-binding</keyword>
<dbReference type="Pfam" id="PF00158">
    <property type="entry name" value="Sigma54_activat"/>
    <property type="match status" value="1"/>
</dbReference>
<feature type="domain" description="Sigma-54 factor interaction" evidence="3">
    <location>
        <begin position="118"/>
        <end position="346"/>
    </location>
</feature>
<dbReference type="PANTHER" id="PTHR32071:SF38">
    <property type="entry name" value="PSP OPERON TRANSCRIPTIONAL ACTIVATOR"/>
    <property type="match status" value="1"/>
</dbReference>
<dbReference type="AlphaFoldDB" id="A0A415PA04"/>
<dbReference type="InterPro" id="IPR036662">
    <property type="entry name" value="PTS_EIIA_man-typ_sf"/>
</dbReference>
<dbReference type="InterPro" id="IPR011608">
    <property type="entry name" value="PRD"/>
</dbReference>
<feature type="domain" description="PRD" evidence="4">
    <location>
        <begin position="451"/>
        <end position="556"/>
    </location>
</feature>
<dbReference type="PROSITE" id="PS51372">
    <property type="entry name" value="PRD_2"/>
    <property type="match status" value="2"/>
</dbReference>
<dbReference type="EMBL" id="QRPK01000035">
    <property type="protein sequence ID" value="RHM09553.1"/>
    <property type="molecule type" value="Genomic_DNA"/>
</dbReference>
<dbReference type="GO" id="GO:0016020">
    <property type="term" value="C:membrane"/>
    <property type="evidence" value="ECO:0007669"/>
    <property type="project" value="InterPro"/>
</dbReference>